<dbReference type="HOGENOM" id="CLU_2850305_0_0_1"/>
<evidence type="ECO:0000313" key="1">
    <source>
        <dbReference type="EMBL" id="EEH38004.2"/>
    </source>
</evidence>
<organism evidence="1 2">
    <name type="scientific">Paracoccidioides lutzii (strain ATCC MYA-826 / Pb01)</name>
    <name type="common">Paracoccidioides brasiliensis</name>
    <dbReference type="NCBI Taxonomy" id="502779"/>
    <lineage>
        <taxon>Eukaryota</taxon>
        <taxon>Fungi</taxon>
        <taxon>Dikarya</taxon>
        <taxon>Ascomycota</taxon>
        <taxon>Pezizomycotina</taxon>
        <taxon>Eurotiomycetes</taxon>
        <taxon>Eurotiomycetidae</taxon>
        <taxon>Onygenales</taxon>
        <taxon>Ajellomycetaceae</taxon>
        <taxon>Paracoccidioides</taxon>
    </lineage>
</organism>
<keyword evidence="2" id="KW-1185">Reference proteome</keyword>
<sequence>MAILLGRALLDMNGYFVRLTENACNMLVNFRNYPHPPSEPAFERNAVLCVAISLVSAGSNDSVMD</sequence>
<proteinExistence type="predicted"/>
<dbReference type="KEGG" id="pbl:PAAG_00925"/>
<dbReference type="GeneID" id="9100725"/>
<reference evidence="1 2" key="1">
    <citation type="journal article" date="2011" name="PLoS Genet.">
        <title>Comparative genomic analysis of human fungal pathogens causing paracoccidioidomycosis.</title>
        <authorList>
            <person name="Desjardins C.A."/>
            <person name="Champion M.D."/>
            <person name="Holder J.W."/>
            <person name="Muszewska A."/>
            <person name="Goldberg J."/>
            <person name="Bailao A.M."/>
            <person name="Brigido M.M."/>
            <person name="Ferreira M.E."/>
            <person name="Garcia A.M."/>
            <person name="Grynberg M."/>
            <person name="Gujja S."/>
            <person name="Heiman D.I."/>
            <person name="Henn M.R."/>
            <person name="Kodira C.D."/>
            <person name="Leon-Narvaez H."/>
            <person name="Longo L.V."/>
            <person name="Ma L.J."/>
            <person name="Malavazi I."/>
            <person name="Matsuo A.L."/>
            <person name="Morais F.V."/>
            <person name="Pereira M."/>
            <person name="Rodriguez-Brito S."/>
            <person name="Sakthikumar S."/>
            <person name="Salem-Izacc S.M."/>
            <person name="Sykes S.M."/>
            <person name="Teixeira M.M."/>
            <person name="Vallejo M.C."/>
            <person name="Walter M.E."/>
            <person name="Yandava C."/>
            <person name="Young S."/>
            <person name="Zeng Q."/>
            <person name="Zucker J."/>
            <person name="Felipe M.S."/>
            <person name="Goldman G.H."/>
            <person name="Haas B.J."/>
            <person name="McEwen J.G."/>
            <person name="Nino-Vega G."/>
            <person name="Puccia R."/>
            <person name="San-Blas G."/>
            <person name="Soares C.M."/>
            <person name="Birren B.W."/>
            <person name="Cuomo C.A."/>
        </authorList>
    </citation>
    <scope>NUCLEOTIDE SEQUENCE [LARGE SCALE GENOMIC DNA]</scope>
    <source>
        <strain evidence="2">ATCC MYA-826 / Pb01</strain>
    </source>
</reference>
<dbReference type="AlphaFoldDB" id="C1GQY0"/>
<dbReference type="RefSeq" id="XP_002797066.2">
    <property type="nucleotide sequence ID" value="XM_002797020.2"/>
</dbReference>
<dbReference type="Proteomes" id="UP000002059">
    <property type="component" value="Partially assembled WGS sequence"/>
</dbReference>
<dbReference type="EMBL" id="KN293993">
    <property type="protein sequence ID" value="EEH38004.2"/>
    <property type="molecule type" value="Genomic_DNA"/>
</dbReference>
<name>C1GQY0_PARBA</name>
<gene>
    <name evidence="1" type="ORF">PAAG_00925</name>
</gene>
<protein>
    <submittedName>
        <fullName evidence="1">Uncharacterized protein</fullName>
    </submittedName>
</protein>
<dbReference type="VEuPathDB" id="FungiDB:PAAG_00925"/>
<accession>C1GQY0</accession>
<evidence type="ECO:0000313" key="2">
    <source>
        <dbReference type="Proteomes" id="UP000002059"/>
    </source>
</evidence>